<keyword evidence="2" id="KW-1185">Reference proteome</keyword>
<comment type="caution">
    <text evidence="1">The sequence shown here is derived from an EMBL/GenBank/DDBJ whole genome shotgun (WGS) entry which is preliminary data.</text>
</comment>
<proteinExistence type="predicted"/>
<dbReference type="RefSeq" id="WP_218326093.1">
    <property type="nucleotide sequence ID" value="NZ_JAHUZB010000003.1"/>
</dbReference>
<dbReference type="Pfam" id="PF07927">
    <property type="entry name" value="HicA_toxin"/>
    <property type="match status" value="1"/>
</dbReference>
<name>A0ABS6TDX6_9ENTE</name>
<evidence type="ECO:0000313" key="1">
    <source>
        <dbReference type="EMBL" id="MBV7391065.1"/>
    </source>
</evidence>
<reference evidence="1 2" key="1">
    <citation type="submission" date="2021-06" db="EMBL/GenBank/DDBJ databases">
        <title>Enterococcus alishanensis sp. nov., a novel lactic acid bacterium isolated from fresh coffee beans.</title>
        <authorList>
            <person name="Chen Y.-S."/>
        </authorList>
    </citation>
    <scope>NUCLEOTIDE SEQUENCE [LARGE SCALE GENOMIC DNA]</scope>
    <source>
        <strain evidence="1 2">ALS3</strain>
    </source>
</reference>
<protein>
    <submittedName>
        <fullName evidence="1">Type II toxin-antitoxin system HicA family toxin</fullName>
    </submittedName>
</protein>
<accession>A0ABS6TDX6</accession>
<dbReference type="Proteomes" id="UP000774130">
    <property type="component" value="Unassembled WGS sequence"/>
</dbReference>
<dbReference type="EMBL" id="JAHUZB010000003">
    <property type="protein sequence ID" value="MBV7391065.1"/>
    <property type="molecule type" value="Genomic_DNA"/>
</dbReference>
<dbReference type="InterPro" id="IPR012933">
    <property type="entry name" value="HicA_mRNA_interferase"/>
</dbReference>
<sequence>MVKRRDLLKDLKKKGIVVNEHGGRHAKLINPQNNLTAPIPRHKEIDDFTAKAIYKQLGLK</sequence>
<gene>
    <name evidence="1" type="ORF">KUA55_10260</name>
</gene>
<organism evidence="1 2">
    <name type="scientific">Enterococcus alishanensis</name>
    <dbReference type="NCBI Taxonomy" id="1303817"/>
    <lineage>
        <taxon>Bacteria</taxon>
        <taxon>Bacillati</taxon>
        <taxon>Bacillota</taxon>
        <taxon>Bacilli</taxon>
        <taxon>Lactobacillales</taxon>
        <taxon>Enterococcaceae</taxon>
        <taxon>Enterococcus</taxon>
    </lineage>
</organism>
<evidence type="ECO:0000313" key="2">
    <source>
        <dbReference type="Proteomes" id="UP000774130"/>
    </source>
</evidence>